<name>A0A117NIE7_PICGL</name>
<sequence length="90" mass="9925">MESRHPVSDRLGMIGNRLGYSAARISWDTQAGDTHSLNRLGPRVGYSDLATTLGYSTWLGYSDTRQGYSTRAGLDTVSAACHLQFHCLKF</sequence>
<gene>
    <name evidence="1" type="ORF">ABT39_MTgene3077</name>
</gene>
<geneLocation type="mitochondrion" evidence="1"/>
<dbReference type="AlphaFoldDB" id="A0A117NIE7"/>
<comment type="caution">
    <text evidence="1">The sequence shown here is derived from an EMBL/GenBank/DDBJ whole genome shotgun (WGS) entry which is preliminary data.</text>
</comment>
<evidence type="ECO:0000313" key="1">
    <source>
        <dbReference type="EMBL" id="KUM49850.1"/>
    </source>
</evidence>
<keyword evidence="1" id="KW-0496">Mitochondrion</keyword>
<dbReference type="EMBL" id="LKAM01000002">
    <property type="protein sequence ID" value="KUM49850.1"/>
    <property type="molecule type" value="Genomic_DNA"/>
</dbReference>
<accession>A0A117NIE7</accession>
<organism evidence="1">
    <name type="scientific">Picea glauca</name>
    <name type="common">White spruce</name>
    <name type="synonym">Pinus glauca</name>
    <dbReference type="NCBI Taxonomy" id="3330"/>
    <lineage>
        <taxon>Eukaryota</taxon>
        <taxon>Viridiplantae</taxon>
        <taxon>Streptophyta</taxon>
        <taxon>Embryophyta</taxon>
        <taxon>Tracheophyta</taxon>
        <taxon>Spermatophyta</taxon>
        <taxon>Pinopsida</taxon>
        <taxon>Pinidae</taxon>
        <taxon>Conifers I</taxon>
        <taxon>Pinales</taxon>
        <taxon>Pinaceae</taxon>
        <taxon>Picea</taxon>
    </lineage>
</organism>
<reference evidence="1" key="1">
    <citation type="journal article" date="2015" name="Genome Biol. Evol.">
        <title>Organellar Genomes of White Spruce (Picea glauca): Assembly and Annotation.</title>
        <authorList>
            <person name="Jackman S.D."/>
            <person name="Warren R.L."/>
            <person name="Gibb E.A."/>
            <person name="Vandervalk B.P."/>
            <person name="Mohamadi H."/>
            <person name="Chu J."/>
            <person name="Raymond A."/>
            <person name="Pleasance S."/>
            <person name="Coope R."/>
            <person name="Wildung M.R."/>
            <person name="Ritland C.E."/>
            <person name="Bousquet J."/>
            <person name="Jones S.J."/>
            <person name="Bohlmann J."/>
            <person name="Birol I."/>
        </authorList>
    </citation>
    <scope>NUCLEOTIDE SEQUENCE [LARGE SCALE GENOMIC DNA]</scope>
    <source>
        <tissue evidence="1">Flushing bud</tissue>
    </source>
</reference>
<protein>
    <submittedName>
        <fullName evidence="1">Uncharacterized protein</fullName>
    </submittedName>
</protein>
<proteinExistence type="predicted"/>